<comment type="caution">
    <text evidence="3">The sequence shown here is derived from an EMBL/GenBank/DDBJ whole genome shotgun (WGS) entry which is preliminary data.</text>
</comment>
<dbReference type="Proteomes" id="UP001165065">
    <property type="component" value="Unassembled WGS sequence"/>
</dbReference>
<dbReference type="OrthoDB" id="419598at2759"/>
<dbReference type="GO" id="GO:0003978">
    <property type="term" value="F:UDP-glucose 4-epimerase activity"/>
    <property type="evidence" value="ECO:0007669"/>
    <property type="project" value="TreeGrafter"/>
</dbReference>
<organism evidence="3 4">
    <name type="scientific">Triparma columacea</name>
    <dbReference type="NCBI Taxonomy" id="722753"/>
    <lineage>
        <taxon>Eukaryota</taxon>
        <taxon>Sar</taxon>
        <taxon>Stramenopiles</taxon>
        <taxon>Ochrophyta</taxon>
        <taxon>Bolidophyceae</taxon>
        <taxon>Parmales</taxon>
        <taxon>Triparmaceae</taxon>
        <taxon>Triparma</taxon>
    </lineage>
</organism>
<dbReference type="PANTHER" id="PTHR43725:SF6">
    <property type="entry name" value="CHLOROPLAST STEM-LOOP BINDING PROTEIN OF 41 KDA A, CHLOROPLASTIC"/>
    <property type="match status" value="1"/>
</dbReference>
<evidence type="ECO:0000259" key="2">
    <source>
        <dbReference type="Pfam" id="PF01370"/>
    </source>
</evidence>
<dbReference type="InterPro" id="IPR001509">
    <property type="entry name" value="Epimerase_deHydtase"/>
</dbReference>
<keyword evidence="4" id="KW-1185">Reference proteome</keyword>
<gene>
    <name evidence="3" type="ORF">TrCOL_g12716</name>
</gene>
<feature type="domain" description="NAD-dependent epimerase/dehydratase" evidence="2">
    <location>
        <begin position="32"/>
        <end position="238"/>
    </location>
</feature>
<dbReference type="GO" id="GO:0005996">
    <property type="term" value="P:monosaccharide metabolic process"/>
    <property type="evidence" value="ECO:0007669"/>
    <property type="project" value="TreeGrafter"/>
</dbReference>
<reference evidence="4" key="1">
    <citation type="journal article" date="2023" name="Commun. Biol.">
        <title>Genome analysis of Parmales, the sister group of diatoms, reveals the evolutionary specialization of diatoms from phago-mixotrophs to photoautotrophs.</title>
        <authorList>
            <person name="Ban H."/>
            <person name="Sato S."/>
            <person name="Yoshikawa S."/>
            <person name="Yamada K."/>
            <person name="Nakamura Y."/>
            <person name="Ichinomiya M."/>
            <person name="Sato N."/>
            <person name="Blanc-Mathieu R."/>
            <person name="Endo H."/>
            <person name="Kuwata A."/>
            <person name="Ogata H."/>
        </authorList>
    </citation>
    <scope>NUCLEOTIDE SEQUENCE [LARGE SCALE GENOMIC DNA]</scope>
</reference>
<sequence>MIRLALTLIIACVLYVDSLSVARSLIVNGKGGGHVAIGYHLAKELNSKGHEVTILQNCDVDNNKVPFSSYSSLDAEIVTMPFDDDFEYPFKAQFDFVFDNNSKSPDGPVESALLAAKPAKQRYTFVGSAGIYEKPSSHPHNIPLDESMPTNGEKGAAQFEAALTSTDIPHIIFRCQYIYGPLCPKHYLDYYTYRINNNLPVPIPAPGTQLVSLTDVRDVAEQLGKVVDALPPSGSIFNTGTFNDLKHNYIDVANLIGKGLGKTPEVKLYDPDVKTDFPFRAKEFFVKSGKSVKELSFSGGSQTLEGFLGELVSSFESRSPNIDTSKDAGVLKAGV</sequence>
<protein>
    <recommendedName>
        <fullName evidence="2">NAD-dependent epimerase/dehydratase domain-containing protein</fullName>
    </recommendedName>
</protein>
<evidence type="ECO:0000256" key="1">
    <source>
        <dbReference type="SAM" id="SignalP"/>
    </source>
</evidence>
<dbReference type="Gene3D" id="3.40.50.720">
    <property type="entry name" value="NAD(P)-binding Rossmann-like Domain"/>
    <property type="match status" value="1"/>
</dbReference>
<keyword evidence="1" id="KW-0732">Signal</keyword>
<dbReference type="GO" id="GO:0005829">
    <property type="term" value="C:cytosol"/>
    <property type="evidence" value="ECO:0007669"/>
    <property type="project" value="TreeGrafter"/>
</dbReference>
<feature type="chain" id="PRO_5040953180" description="NAD-dependent epimerase/dehydratase domain-containing protein" evidence="1">
    <location>
        <begin position="19"/>
        <end position="335"/>
    </location>
</feature>
<accession>A0A9W7GDF8</accession>
<evidence type="ECO:0000313" key="4">
    <source>
        <dbReference type="Proteomes" id="UP001165065"/>
    </source>
</evidence>
<dbReference type="EMBL" id="BRYA01001466">
    <property type="protein sequence ID" value="GMI44023.1"/>
    <property type="molecule type" value="Genomic_DNA"/>
</dbReference>
<feature type="signal peptide" evidence="1">
    <location>
        <begin position="1"/>
        <end position="18"/>
    </location>
</feature>
<evidence type="ECO:0000313" key="3">
    <source>
        <dbReference type="EMBL" id="GMI44023.1"/>
    </source>
</evidence>
<dbReference type="Pfam" id="PF01370">
    <property type="entry name" value="Epimerase"/>
    <property type="match status" value="1"/>
</dbReference>
<dbReference type="PANTHER" id="PTHR43725">
    <property type="entry name" value="UDP-GLUCOSE 4-EPIMERASE"/>
    <property type="match status" value="1"/>
</dbReference>
<dbReference type="SUPFAM" id="SSF51735">
    <property type="entry name" value="NAD(P)-binding Rossmann-fold domains"/>
    <property type="match status" value="1"/>
</dbReference>
<dbReference type="InterPro" id="IPR036291">
    <property type="entry name" value="NAD(P)-bd_dom_sf"/>
</dbReference>
<name>A0A9W7GDF8_9STRA</name>
<dbReference type="AlphaFoldDB" id="A0A9W7GDF8"/>
<proteinExistence type="predicted"/>